<keyword evidence="3" id="KW-1185">Reference proteome</keyword>
<dbReference type="PANTHER" id="PTHR47129">
    <property type="entry name" value="QUINONE OXIDOREDUCTASE 2"/>
    <property type="match status" value="1"/>
</dbReference>
<organism evidence="2 3">
    <name type="scientific">Microbacterium lemovicicum</name>
    <dbReference type="NCBI Taxonomy" id="1072463"/>
    <lineage>
        <taxon>Bacteria</taxon>
        <taxon>Bacillati</taxon>
        <taxon>Actinomycetota</taxon>
        <taxon>Actinomycetes</taxon>
        <taxon>Micrococcales</taxon>
        <taxon>Microbacteriaceae</taxon>
        <taxon>Microbacterium</taxon>
    </lineage>
</organism>
<sequence length="297" mass="30715">MIVITGAGGRLGRAVVDALLERADPASIGVSTTRPEAAAALAERGVRVRRGDYDDPSSLVDAFADADRVLVVSAPRIGPAALEAHRVALDAARTAGVSRVFYTSHVGADALSPFPPAVTHAATEVMLRDSGLPFTALRNGFYADTALRMATTAASGGELRAPRDAPVSWTFHRDLGPGIAALLLDETLELPAVNLTAGEAFDMAALAAATSGILGREIRHTVIDDEDHAAELTRGGAPEMAARMSIGLFQAARQRHFGIVDPTLADVLGRPTTSLRDVLAVSLAEAEAEAAAQGAAA</sequence>
<dbReference type="Proteomes" id="UP000276888">
    <property type="component" value="Chromosome"/>
</dbReference>
<proteinExistence type="predicted"/>
<evidence type="ECO:0000313" key="2">
    <source>
        <dbReference type="EMBL" id="AZS38098.1"/>
    </source>
</evidence>
<dbReference type="InterPro" id="IPR036291">
    <property type="entry name" value="NAD(P)-bd_dom_sf"/>
</dbReference>
<dbReference type="Pfam" id="PF05368">
    <property type="entry name" value="NmrA"/>
    <property type="match status" value="1"/>
</dbReference>
<gene>
    <name evidence="2" type="primary">qorB_1</name>
    <name evidence="2" type="ORF">CVS47_02749</name>
</gene>
<protein>
    <submittedName>
        <fullName evidence="2">Quinone oxidoreductase 2</fullName>
        <ecNumber evidence="2">1.6.5.2</ecNumber>
    </submittedName>
</protein>
<feature type="domain" description="NmrA-like" evidence="1">
    <location>
        <begin position="2"/>
        <end position="232"/>
    </location>
</feature>
<dbReference type="Gene3D" id="3.90.25.10">
    <property type="entry name" value="UDP-galactose 4-epimerase, domain 1"/>
    <property type="match status" value="1"/>
</dbReference>
<name>A0A3Q9J591_9MICO</name>
<dbReference type="EC" id="1.6.5.2" evidence="2"/>
<dbReference type="KEGG" id="mlv:CVS47_02749"/>
<evidence type="ECO:0000313" key="3">
    <source>
        <dbReference type="Proteomes" id="UP000276888"/>
    </source>
</evidence>
<dbReference type="GO" id="GO:0003955">
    <property type="term" value="F:NAD(P)H dehydrogenase (quinone) activity"/>
    <property type="evidence" value="ECO:0007669"/>
    <property type="project" value="UniProtKB-EC"/>
</dbReference>
<dbReference type="RefSeq" id="WP_127096573.1">
    <property type="nucleotide sequence ID" value="NZ_CP031423.1"/>
</dbReference>
<dbReference type="PANTHER" id="PTHR47129:SF1">
    <property type="entry name" value="NMRA-LIKE DOMAIN-CONTAINING PROTEIN"/>
    <property type="match status" value="1"/>
</dbReference>
<keyword evidence="2" id="KW-0560">Oxidoreductase</keyword>
<accession>A0A3Q9J591</accession>
<evidence type="ECO:0000259" key="1">
    <source>
        <dbReference type="Pfam" id="PF05368"/>
    </source>
</evidence>
<dbReference type="SUPFAM" id="SSF51735">
    <property type="entry name" value="NAD(P)-binding Rossmann-fold domains"/>
    <property type="match status" value="1"/>
</dbReference>
<dbReference type="EMBL" id="CP031423">
    <property type="protein sequence ID" value="AZS38098.1"/>
    <property type="molecule type" value="Genomic_DNA"/>
</dbReference>
<dbReference type="Gene3D" id="3.40.50.720">
    <property type="entry name" value="NAD(P)-binding Rossmann-like Domain"/>
    <property type="match status" value="1"/>
</dbReference>
<dbReference type="OrthoDB" id="5510591at2"/>
<dbReference type="InterPro" id="IPR052718">
    <property type="entry name" value="NmrA-type_oxidoreductase"/>
</dbReference>
<dbReference type="InterPro" id="IPR008030">
    <property type="entry name" value="NmrA-like"/>
</dbReference>
<reference evidence="2 3" key="1">
    <citation type="submission" date="2018-08" db="EMBL/GenBank/DDBJ databases">
        <title>Microbacterium lemovicicum sp. nov., a bacterium isolated from a natural uranium-rich soil.</title>
        <authorList>
            <person name="ORTET P."/>
        </authorList>
    </citation>
    <scope>NUCLEOTIDE SEQUENCE [LARGE SCALE GENOMIC DNA]</scope>
    <source>
        <strain evidence="2 3">Viu22</strain>
    </source>
</reference>
<dbReference type="AlphaFoldDB" id="A0A3Q9J591"/>